<keyword evidence="2" id="KW-1003">Cell membrane</keyword>
<dbReference type="AlphaFoldDB" id="A0A3B5Q4E3"/>
<reference evidence="14" key="2">
    <citation type="journal article" date="2013" name="Nat. Genet.">
        <title>The genome of the platyfish, Xiphophorus maculatus, provides insights into evolutionary adaptation and several complex traits.</title>
        <authorList>
            <person name="Schartl M."/>
            <person name="Walter R.B."/>
            <person name="Shen Y."/>
            <person name="Garcia T."/>
            <person name="Catchen J."/>
            <person name="Amores A."/>
            <person name="Braasch I."/>
            <person name="Chalopin D."/>
            <person name="Volff J.N."/>
            <person name="Lesch K.P."/>
            <person name="Bisazza A."/>
            <person name="Minx P."/>
            <person name="Hillier L."/>
            <person name="Wilson R.K."/>
            <person name="Fuerstenberg S."/>
            <person name="Boore J."/>
            <person name="Searle S."/>
            <person name="Postlethwait J.H."/>
            <person name="Warren W.C."/>
        </authorList>
    </citation>
    <scope>NUCLEOTIDE SEQUENCE [LARGE SCALE GENOMIC DNA]</scope>
    <source>
        <strain evidence="14">JP 163 A</strain>
    </source>
</reference>
<proteinExistence type="predicted"/>
<keyword evidence="14" id="KW-1185">Reference proteome</keyword>
<evidence type="ECO:0000256" key="2">
    <source>
        <dbReference type="ARBA" id="ARBA00022475"/>
    </source>
</evidence>
<dbReference type="InterPro" id="IPR013106">
    <property type="entry name" value="Ig_V-set"/>
</dbReference>
<evidence type="ECO:0000256" key="4">
    <source>
        <dbReference type="ARBA" id="ARBA00022729"/>
    </source>
</evidence>
<evidence type="ECO:0000259" key="12">
    <source>
        <dbReference type="PROSITE" id="PS50835"/>
    </source>
</evidence>
<dbReference type="GO" id="GO:0042102">
    <property type="term" value="P:positive regulation of T cell proliferation"/>
    <property type="evidence" value="ECO:0007669"/>
    <property type="project" value="TreeGrafter"/>
</dbReference>
<dbReference type="GeneTree" id="ENSGT00940000175195"/>
<sequence length="176" mass="19607">PAMSCVTDMAACLWVLLALWISLSGCEAAGQFRRMKPVENVDLPCRAGRNSIVTAVEWKDSRGRTVHVYQNGSDQPGEQKQIYRTRTKMDKNLLKNKDLSLTLTWPTFGDSGIYTCIVSTEMGTSLAPPFPGSTLLHLFVPLKVTEVTEGTEGTQNKRSLNQVKHVMMCFLLNKKI</sequence>
<evidence type="ECO:0000256" key="11">
    <source>
        <dbReference type="SAM" id="SignalP"/>
    </source>
</evidence>
<keyword evidence="6" id="KW-0472">Membrane</keyword>
<comment type="subcellular location">
    <subcellularLocation>
        <location evidence="1">Cell membrane</location>
        <topology evidence="1">Single-pass type I membrane protein</topology>
    </subcellularLocation>
</comment>
<dbReference type="InParanoid" id="A0A3B5Q4E3"/>
<evidence type="ECO:0000256" key="8">
    <source>
        <dbReference type="ARBA" id="ARBA00023170"/>
    </source>
</evidence>
<keyword evidence="9" id="KW-0325">Glycoprotein</keyword>
<keyword evidence="8" id="KW-0675">Receptor</keyword>
<accession>A0A3B5Q4E3</accession>
<evidence type="ECO:0000256" key="6">
    <source>
        <dbReference type="ARBA" id="ARBA00023136"/>
    </source>
</evidence>
<dbReference type="Proteomes" id="UP000002852">
    <property type="component" value="Unassembled WGS sequence"/>
</dbReference>
<dbReference type="SUPFAM" id="SSF48726">
    <property type="entry name" value="Immunoglobulin"/>
    <property type="match status" value="1"/>
</dbReference>
<evidence type="ECO:0000256" key="9">
    <source>
        <dbReference type="ARBA" id="ARBA00023180"/>
    </source>
</evidence>
<protein>
    <recommendedName>
        <fullName evidence="12">Ig-like domain-containing protein</fullName>
    </recommendedName>
</protein>
<evidence type="ECO:0000313" key="14">
    <source>
        <dbReference type="Proteomes" id="UP000002852"/>
    </source>
</evidence>
<keyword evidence="4 11" id="KW-0732">Signal</keyword>
<keyword evidence="5" id="KW-1133">Transmembrane helix</keyword>
<evidence type="ECO:0000256" key="3">
    <source>
        <dbReference type="ARBA" id="ARBA00022692"/>
    </source>
</evidence>
<dbReference type="InterPro" id="IPR036179">
    <property type="entry name" value="Ig-like_dom_sf"/>
</dbReference>
<dbReference type="PANTHER" id="PTHR25466">
    <property type="entry name" value="T-LYMPHOCYTE ACTIVATION ANTIGEN"/>
    <property type="match status" value="1"/>
</dbReference>
<dbReference type="PROSITE" id="PS50835">
    <property type="entry name" value="IG_LIKE"/>
    <property type="match status" value="1"/>
</dbReference>
<dbReference type="GO" id="GO:0009897">
    <property type="term" value="C:external side of plasma membrane"/>
    <property type="evidence" value="ECO:0007669"/>
    <property type="project" value="TreeGrafter"/>
</dbReference>
<dbReference type="SMART" id="SM00406">
    <property type="entry name" value="IGv"/>
    <property type="match status" value="1"/>
</dbReference>
<reference evidence="14" key="1">
    <citation type="submission" date="2012-01" db="EMBL/GenBank/DDBJ databases">
        <authorList>
            <person name="Walter R."/>
            <person name="Schartl M."/>
            <person name="Warren W."/>
        </authorList>
    </citation>
    <scope>NUCLEOTIDE SEQUENCE [LARGE SCALE GENOMIC DNA]</scope>
    <source>
        <strain evidence="14">JP 163 A</strain>
    </source>
</reference>
<dbReference type="InterPro" id="IPR007110">
    <property type="entry name" value="Ig-like_dom"/>
</dbReference>
<keyword evidence="10" id="KW-0393">Immunoglobulin domain</keyword>
<dbReference type="GO" id="GO:0042130">
    <property type="term" value="P:negative regulation of T cell proliferation"/>
    <property type="evidence" value="ECO:0007669"/>
    <property type="project" value="TreeGrafter"/>
</dbReference>
<reference evidence="13" key="4">
    <citation type="submission" date="2025-09" db="UniProtKB">
        <authorList>
            <consortium name="Ensembl"/>
        </authorList>
    </citation>
    <scope>IDENTIFICATION</scope>
    <source>
        <strain evidence="13">JP 163 A</strain>
    </source>
</reference>
<dbReference type="InterPro" id="IPR013783">
    <property type="entry name" value="Ig-like_fold"/>
</dbReference>
<dbReference type="PANTHER" id="PTHR25466:SF14">
    <property type="entry name" value="BUTYROPHILIN SUBFAMILY 2 MEMBER A2-LIKE-RELATED"/>
    <property type="match status" value="1"/>
</dbReference>
<dbReference type="Pfam" id="PF07686">
    <property type="entry name" value="V-set"/>
    <property type="match status" value="1"/>
</dbReference>
<name>A0A3B5Q4E3_XIPMA</name>
<dbReference type="Gene3D" id="2.60.40.10">
    <property type="entry name" value="Immunoglobulins"/>
    <property type="match status" value="1"/>
</dbReference>
<evidence type="ECO:0000256" key="1">
    <source>
        <dbReference type="ARBA" id="ARBA00004251"/>
    </source>
</evidence>
<dbReference type="GO" id="GO:0006955">
    <property type="term" value="P:immune response"/>
    <property type="evidence" value="ECO:0007669"/>
    <property type="project" value="TreeGrafter"/>
</dbReference>
<dbReference type="Ensembl" id="ENSXMAT00000038889.1">
    <property type="protein sequence ID" value="ENSXMAP00000024901.1"/>
    <property type="gene ID" value="ENSXMAG00000023577.1"/>
</dbReference>
<keyword evidence="3" id="KW-0812">Transmembrane</keyword>
<feature type="domain" description="Ig-like" evidence="12">
    <location>
        <begin position="39"/>
        <end position="127"/>
    </location>
</feature>
<feature type="chain" id="PRO_5017351902" description="Ig-like domain-containing protein" evidence="11">
    <location>
        <begin position="29"/>
        <end position="176"/>
    </location>
</feature>
<dbReference type="InterPro" id="IPR051713">
    <property type="entry name" value="T-cell_Activation_Regulation"/>
</dbReference>
<evidence type="ECO:0000256" key="5">
    <source>
        <dbReference type="ARBA" id="ARBA00022989"/>
    </source>
</evidence>
<evidence type="ECO:0000256" key="10">
    <source>
        <dbReference type="ARBA" id="ARBA00023319"/>
    </source>
</evidence>
<organism evidence="13 14">
    <name type="scientific">Xiphophorus maculatus</name>
    <name type="common">Southern platyfish</name>
    <name type="synonym">Platypoecilus maculatus</name>
    <dbReference type="NCBI Taxonomy" id="8083"/>
    <lineage>
        <taxon>Eukaryota</taxon>
        <taxon>Metazoa</taxon>
        <taxon>Chordata</taxon>
        <taxon>Craniata</taxon>
        <taxon>Vertebrata</taxon>
        <taxon>Euteleostomi</taxon>
        <taxon>Actinopterygii</taxon>
        <taxon>Neopterygii</taxon>
        <taxon>Teleostei</taxon>
        <taxon>Neoteleostei</taxon>
        <taxon>Acanthomorphata</taxon>
        <taxon>Ovalentaria</taxon>
        <taxon>Atherinomorphae</taxon>
        <taxon>Cyprinodontiformes</taxon>
        <taxon>Poeciliidae</taxon>
        <taxon>Poeciliinae</taxon>
        <taxon>Xiphophorus</taxon>
    </lineage>
</organism>
<dbReference type="GO" id="GO:0007166">
    <property type="term" value="P:cell surface receptor signaling pathway"/>
    <property type="evidence" value="ECO:0007669"/>
    <property type="project" value="TreeGrafter"/>
</dbReference>
<feature type="signal peptide" evidence="11">
    <location>
        <begin position="1"/>
        <end position="28"/>
    </location>
</feature>
<reference evidence="13" key="3">
    <citation type="submission" date="2025-08" db="UniProtKB">
        <authorList>
            <consortium name="Ensembl"/>
        </authorList>
    </citation>
    <scope>IDENTIFICATION</scope>
    <source>
        <strain evidence="13">JP 163 A</strain>
    </source>
</reference>
<keyword evidence="7" id="KW-1015">Disulfide bond</keyword>
<evidence type="ECO:0000256" key="7">
    <source>
        <dbReference type="ARBA" id="ARBA00023157"/>
    </source>
</evidence>
<evidence type="ECO:0000313" key="13">
    <source>
        <dbReference type="Ensembl" id="ENSXMAP00000024901.1"/>
    </source>
</evidence>
<dbReference type="GO" id="GO:0071222">
    <property type="term" value="P:cellular response to lipopolysaccharide"/>
    <property type="evidence" value="ECO:0007669"/>
    <property type="project" value="TreeGrafter"/>
</dbReference>
<dbReference type="GO" id="GO:0031295">
    <property type="term" value="P:T cell costimulation"/>
    <property type="evidence" value="ECO:0007669"/>
    <property type="project" value="TreeGrafter"/>
</dbReference>